<feature type="compositionally biased region" description="Basic residues" evidence="9">
    <location>
        <begin position="496"/>
        <end position="509"/>
    </location>
</feature>
<keyword evidence="12" id="KW-1185">Reference proteome</keyword>
<dbReference type="EMBL" id="JAEHOE010000152">
    <property type="protein sequence ID" value="KAG2484330.1"/>
    <property type="molecule type" value="Genomic_DNA"/>
</dbReference>
<feature type="domain" description="Palmitoyltransferase DHHC" evidence="10">
    <location>
        <begin position="240"/>
        <end position="374"/>
    </location>
</feature>
<dbReference type="PANTHER" id="PTHR12246">
    <property type="entry name" value="PALMITOYLTRANSFERASE ZDHHC16"/>
    <property type="match status" value="1"/>
</dbReference>
<evidence type="ECO:0000313" key="12">
    <source>
        <dbReference type="Proteomes" id="UP000612055"/>
    </source>
</evidence>
<reference evidence="11" key="1">
    <citation type="journal article" date="2020" name="bioRxiv">
        <title>Comparative genomics of Chlamydomonas.</title>
        <authorList>
            <person name="Craig R.J."/>
            <person name="Hasan A.R."/>
            <person name="Ness R.W."/>
            <person name="Keightley P.D."/>
        </authorList>
    </citation>
    <scope>NUCLEOTIDE SEQUENCE</scope>
    <source>
        <strain evidence="11">CCAP 11/70</strain>
    </source>
</reference>
<name>A0A836BPQ1_9CHLO</name>
<dbReference type="Pfam" id="PF01529">
    <property type="entry name" value="DHHC"/>
    <property type="match status" value="1"/>
</dbReference>
<evidence type="ECO:0000256" key="9">
    <source>
        <dbReference type="SAM" id="MobiDB-lite"/>
    </source>
</evidence>
<gene>
    <name evidence="11" type="ORF">HYH03_016872</name>
</gene>
<dbReference type="Proteomes" id="UP000612055">
    <property type="component" value="Unassembled WGS sequence"/>
</dbReference>
<dbReference type="InterPro" id="IPR001594">
    <property type="entry name" value="Palmitoyltrfase_DHHC"/>
</dbReference>
<evidence type="ECO:0000313" key="11">
    <source>
        <dbReference type="EMBL" id="KAG2484330.1"/>
    </source>
</evidence>
<comment type="domain">
    <text evidence="8">The DHHC domain is required for palmitoyltransferase activity.</text>
</comment>
<feature type="transmembrane region" description="Helical" evidence="8">
    <location>
        <begin position="374"/>
        <end position="393"/>
    </location>
</feature>
<dbReference type="InterPro" id="IPR039859">
    <property type="entry name" value="PFA4/ZDH16/20/ERF2-like"/>
</dbReference>
<protein>
    <recommendedName>
        <fullName evidence="8">S-acyltransferase</fullName>
        <ecNumber evidence="8">2.3.1.225</ecNumber>
    </recommendedName>
    <alternativeName>
        <fullName evidence="8">Palmitoyltransferase</fullName>
    </alternativeName>
</protein>
<organism evidence="11 12">
    <name type="scientific">Edaphochlamys debaryana</name>
    <dbReference type="NCBI Taxonomy" id="47281"/>
    <lineage>
        <taxon>Eukaryota</taxon>
        <taxon>Viridiplantae</taxon>
        <taxon>Chlorophyta</taxon>
        <taxon>core chlorophytes</taxon>
        <taxon>Chlorophyceae</taxon>
        <taxon>CS clade</taxon>
        <taxon>Chlamydomonadales</taxon>
        <taxon>Chlamydomonadales incertae sedis</taxon>
        <taxon>Edaphochlamys</taxon>
    </lineage>
</organism>
<keyword evidence="7 8" id="KW-0012">Acyltransferase</keyword>
<feature type="transmembrane region" description="Helical" evidence="8">
    <location>
        <begin position="287"/>
        <end position="309"/>
    </location>
</feature>
<comment type="caution">
    <text evidence="11">The sequence shown here is derived from an EMBL/GenBank/DDBJ whole genome shotgun (WGS) entry which is preliminary data.</text>
</comment>
<evidence type="ECO:0000256" key="8">
    <source>
        <dbReference type="RuleBase" id="RU079119"/>
    </source>
</evidence>
<evidence type="ECO:0000256" key="6">
    <source>
        <dbReference type="ARBA" id="ARBA00023136"/>
    </source>
</evidence>
<proteinExistence type="inferred from homology"/>
<keyword evidence="4 8" id="KW-0812">Transmembrane</keyword>
<keyword evidence="5 8" id="KW-1133">Transmembrane helix</keyword>
<comment type="catalytic activity">
    <reaction evidence="8">
        <text>L-cysteinyl-[protein] + hexadecanoyl-CoA = S-hexadecanoyl-L-cysteinyl-[protein] + CoA</text>
        <dbReference type="Rhea" id="RHEA:36683"/>
        <dbReference type="Rhea" id="RHEA-COMP:10131"/>
        <dbReference type="Rhea" id="RHEA-COMP:11032"/>
        <dbReference type="ChEBI" id="CHEBI:29950"/>
        <dbReference type="ChEBI" id="CHEBI:57287"/>
        <dbReference type="ChEBI" id="CHEBI:57379"/>
        <dbReference type="ChEBI" id="CHEBI:74151"/>
        <dbReference type="EC" id="2.3.1.225"/>
    </reaction>
</comment>
<comment type="similarity">
    <text evidence="2 8">Belongs to the DHHC palmitoyltransferase family.</text>
</comment>
<comment type="subcellular location">
    <subcellularLocation>
        <location evidence="1">Membrane</location>
        <topology evidence="1">Multi-pass membrane protein</topology>
    </subcellularLocation>
</comment>
<feature type="transmembrane region" description="Helical" evidence="8">
    <location>
        <begin position="122"/>
        <end position="144"/>
    </location>
</feature>
<evidence type="ECO:0000256" key="5">
    <source>
        <dbReference type="ARBA" id="ARBA00022989"/>
    </source>
</evidence>
<evidence type="ECO:0000256" key="1">
    <source>
        <dbReference type="ARBA" id="ARBA00004141"/>
    </source>
</evidence>
<feature type="transmembrane region" description="Helical" evidence="8">
    <location>
        <begin position="90"/>
        <end position="116"/>
    </location>
</feature>
<evidence type="ECO:0000256" key="4">
    <source>
        <dbReference type="ARBA" id="ARBA00022692"/>
    </source>
</evidence>
<evidence type="ECO:0000256" key="3">
    <source>
        <dbReference type="ARBA" id="ARBA00022679"/>
    </source>
</evidence>
<dbReference type="GO" id="GO:0016020">
    <property type="term" value="C:membrane"/>
    <property type="evidence" value="ECO:0007669"/>
    <property type="project" value="UniProtKB-SubCell"/>
</dbReference>
<keyword evidence="3 8" id="KW-0808">Transferase</keyword>
<dbReference type="EC" id="2.3.1.225" evidence="8"/>
<feature type="region of interest" description="Disordered" evidence="9">
    <location>
        <begin position="1"/>
        <end position="20"/>
    </location>
</feature>
<evidence type="ECO:0000256" key="2">
    <source>
        <dbReference type="ARBA" id="ARBA00008574"/>
    </source>
</evidence>
<dbReference type="GO" id="GO:0019706">
    <property type="term" value="F:protein-cysteine S-palmitoyltransferase activity"/>
    <property type="evidence" value="ECO:0007669"/>
    <property type="project" value="UniProtKB-EC"/>
</dbReference>
<feature type="region of interest" description="Disordered" evidence="9">
    <location>
        <begin position="489"/>
        <end position="509"/>
    </location>
</feature>
<dbReference type="PROSITE" id="PS50216">
    <property type="entry name" value="DHHC"/>
    <property type="match status" value="1"/>
</dbReference>
<evidence type="ECO:0000256" key="7">
    <source>
        <dbReference type="ARBA" id="ARBA00023315"/>
    </source>
</evidence>
<dbReference type="AlphaFoldDB" id="A0A836BPQ1"/>
<feature type="transmembrane region" description="Helical" evidence="8">
    <location>
        <begin position="347"/>
        <end position="368"/>
    </location>
</feature>
<dbReference type="OrthoDB" id="4096362at2759"/>
<keyword evidence="6 8" id="KW-0472">Membrane</keyword>
<accession>A0A836BPQ1</accession>
<evidence type="ECO:0000259" key="10">
    <source>
        <dbReference type="Pfam" id="PF01529"/>
    </source>
</evidence>
<sequence>MEVAGPPAGSDGAPSNENAQQAQASSAPAVQCWACGVLVAVPIINGELAPVFRCGWCGAISEAAPPGAGAGASRRRRGLWRGFMRLLSRLSYIVVLFVLGLVFVIIAPGVGFVLPALSSNPVIWLVHTAITWFVSAGVLFNYLAAVFTSPGTVLECCEGLPPAYLPRPKEGDNGYGRGGGGVEAAPVPSLVASAQAVCAEAGTEAAEPGAQAGPGLGLQPATGHAAGGPQGLVRQGAYSHLTYCWSCRGPKPRDAHHCHMCSVCVVDLDHHCPFVANCVGRGNMRNFISFLAFTCAAMAYCLAVCGFLLARDRAAASAGFGAASAAYHRSLEASAKRRPGMAPPGRLAAAAAAALAWVEYVTLLIGLTELQYVAALWILLLSLGVLAALSVLLTQAVRHCMRHGWGGAGALPHVRLQHHVHPASDAAVMQAELESERRRQGWRNLARTMAGPEVVDGRGGEGGGGGGCGGWSNAWRWVWPMWGPPPGVLLRPGAGRARKPRGASKQKLP</sequence>